<dbReference type="InterPro" id="IPR020103">
    <property type="entry name" value="PsdUridine_synth_cat_dom_sf"/>
</dbReference>
<dbReference type="AlphaFoldDB" id="A0A813LZG4"/>
<sequence>MSPYLPLSSPLGEVPFDGRLSEYLGAMLSSRLWPISSESAYQNGFLHRLDVPSSGILLMAKTYEAYYDLQLQLHSGGMTRDYIVLCHGWLYPWQREVKERVHWLRDSKRGSTVEGRGKPSQTKLKVLRHATRSGQALSIVAVRIVTGRMHQIRLHTAHIGHPTVCDGRYSSAVTFQADRQWCGRNFLHRHRLAFLDHDGHQREALDPLPADLQHVLALLGSGAELPAFPPGAAGALAELGALPNELRRNSSSKFASA</sequence>
<name>A0A813LZG4_POLGL</name>
<accession>A0A813LZG4</accession>
<organism evidence="3 4">
    <name type="scientific">Polarella glacialis</name>
    <name type="common">Dinoflagellate</name>
    <dbReference type="NCBI Taxonomy" id="89957"/>
    <lineage>
        <taxon>Eukaryota</taxon>
        <taxon>Sar</taxon>
        <taxon>Alveolata</taxon>
        <taxon>Dinophyceae</taxon>
        <taxon>Suessiales</taxon>
        <taxon>Suessiaceae</taxon>
        <taxon>Polarella</taxon>
    </lineage>
</organism>
<feature type="domain" description="Pseudouridine synthase RsuA/RluA-like" evidence="2">
    <location>
        <begin position="41"/>
        <end position="158"/>
    </location>
</feature>
<dbReference type="GO" id="GO:0009982">
    <property type="term" value="F:pseudouridine synthase activity"/>
    <property type="evidence" value="ECO:0007669"/>
    <property type="project" value="InterPro"/>
</dbReference>
<evidence type="ECO:0000313" key="4">
    <source>
        <dbReference type="Proteomes" id="UP000626109"/>
    </source>
</evidence>
<dbReference type="SUPFAM" id="SSF55120">
    <property type="entry name" value="Pseudouridine synthase"/>
    <property type="match status" value="1"/>
</dbReference>
<dbReference type="PANTHER" id="PTHR21600:SF87">
    <property type="entry name" value="RNA PSEUDOURIDYLATE SYNTHASE DOMAIN-CONTAINING PROTEIN 1"/>
    <property type="match status" value="1"/>
</dbReference>
<dbReference type="CDD" id="cd02869">
    <property type="entry name" value="PseudoU_synth_RluA_like"/>
    <property type="match status" value="1"/>
</dbReference>
<gene>
    <name evidence="3" type="ORF">PGLA2088_LOCUS51295</name>
</gene>
<evidence type="ECO:0000259" key="2">
    <source>
        <dbReference type="Pfam" id="PF00849"/>
    </source>
</evidence>
<dbReference type="InterPro" id="IPR050188">
    <property type="entry name" value="RluA_PseudoU_synthase"/>
</dbReference>
<dbReference type="Gene3D" id="3.30.2350.10">
    <property type="entry name" value="Pseudouridine synthase"/>
    <property type="match status" value="1"/>
</dbReference>
<dbReference type="GO" id="GO:0003723">
    <property type="term" value="F:RNA binding"/>
    <property type="evidence" value="ECO:0007669"/>
    <property type="project" value="InterPro"/>
</dbReference>
<dbReference type="Proteomes" id="UP000626109">
    <property type="component" value="Unassembled WGS sequence"/>
</dbReference>
<dbReference type="PANTHER" id="PTHR21600">
    <property type="entry name" value="MITOCHONDRIAL RNA PSEUDOURIDINE SYNTHASE"/>
    <property type="match status" value="1"/>
</dbReference>
<protein>
    <recommendedName>
        <fullName evidence="2">Pseudouridine synthase RsuA/RluA-like domain-containing protein</fullName>
    </recommendedName>
</protein>
<comment type="similarity">
    <text evidence="1">Belongs to the pseudouridine synthase RluA family.</text>
</comment>
<dbReference type="InterPro" id="IPR006145">
    <property type="entry name" value="PsdUridine_synth_RsuA/RluA"/>
</dbReference>
<evidence type="ECO:0000313" key="3">
    <source>
        <dbReference type="EMBL" id="CAE8743213.1"/>
    </source>
</evidence>
<proteinExistence type="inferred from homology"/>
<dbReference type="EMBL" id="CAJNNW010037609">
    <property type="protein sequence ID" value="CAE8743213.1"/>
    <property type="molecule type" value="Genomic_DNA"/>
</dbReference>
<dbReference type="GO" id="GO:0000455">
    <property type="term" value="P:enzyme-directed rRNA pseudouridine synthesis"/>
    <property type="evidence" value="ECO:0007669"/>
    <property type="project" value="TreeGrafter"/>
</dbReference>
<evidence type="ECO:0000256" key="1">
    <source>
        <dbReference type="ARBA" id="ARBA00010876"/>
    </source>
</evidence>
<reference evidence="3" key="1">
    <citation type="submission" date="2021-02" db="EMBL/GenBank/DDBJ databases">
        <authorList>
            <person name="Dougan E. K."/>
            <person name="Rhodes N."/>
            <person name="Thang M."/>
            <person name="Chan C."/>
        </authorList>
    </citation>
    <scope>NUCLEOTIDE SEQUENCE</scope>
</reference>
<comment type="caution">
    <text evidence="3">The sequence shown here is derived from an EMBL/GenBank/DDBJ whole genome shotgun (WGS) entry which is preliminary data.</text>
</comment>
<dbReference type="Pfam" id="PF00849">
    <property type="entry name" value="PseudoU_synth_2"/>
    <property type="match status" value="1"/>
</dbReference>